<evidence type="ECO:0000256" key="3">
    <source>
        <dbReference type="ARBA" id="ARBA00009595"/>
    </source>
</evidence>
<dbReference type="PROSITE" id="PS51462">
    <property type="entry name" value="NUDIX"/>
    <property type="match status" value="1"/>
</dbReference>
<evidence type="ECO:0000256" key="8">
    <source>
        <dbReference type="ARBA" id="ARBA00023027"/>
    </source>
</evidence>
<dbReference type="InterPro" id="IPR015797">
    <property type="entry name" value="NUDIX_hydrolase-like_dom_sf"/>
</dbReference>
<protein>
    <recommendedName>
        <fullName evidence="4">NAD(+) diphosphatase</fullName>
        <ecNumber evidence="4">3.6.1.22</ecNumber>
    </recommendedName>
</protein>
<dbReference type="EC" id="3.6.1.22" evidence="4"/>
<dbReference type="Gene3D" id="3.90.79.20">
    <property type="match status" value="1"/>
</dbReference>
<dbReference type="InterPro" id="IPR015375">
    <property type="entry name" value="NADH_PPase-like_N"/>
</dbReference>
<evidence type="ECO:0000313" key="12">
    <source>
        <dbReference type="Proteomes" id="UP001161390"/>
    </source>
</evidence>
<dbReference type="PROSITE" id="PS00893">
    <property type="entry name" value="NUDIX_BOX"/>
    <property type="match status" value="1"/>
</dbReference>
<evidence type="ECO:0000256" key="6">
    <source>
        <dbReference type="ARBA" id="ARBA00022801"/>
    </source>
</evidence>
<dbReference type="RefSeq" id="WP_371398592.1">
    <property type="nucleotide sequence ID" value="NZ_CP163424.1"/>
</dbReference>
<dbReference type="Pfam" id="PF00293">
    <property type="entry name" value="NUDIX"/>
    <property type="match status" value="1"/>
</dbReference>
<comment type="caution">
    <text evidence="11">The sequence shown here is derived from an EMBL/GenBank/DDBJ whole genome shotgun (WGS) entry which is preliminary data.</text>
</comment>
<evidence type="ECO:0000256" key="1">
    <source>
        <dbReference type="ARBA" id="ARBA00001946"/>
    </source>
</evidence>
<evidence type="ECO:0000313" key="11">
    <source>
        <dbReference type="EMBL" id="GLQ19966.1"/>
    </source>
</evidence>
<keyword evidence="5" id="KW-0479">Metal-binding</keyword>
<dbReference type="Pfam" id="PF09297">
    <property type="entry name" value="Zn_ribbon_NUD"/>
    <property type="match status" value="1"/>
</dbReference>
<keyword evidence="6" id="KW-0378">Hydrolase</keyword>
<comment type="cofactor">
    <cofactor evidence="1">
        <name>Mg(2+)</name>
        <dbReference type="ChEBI" id="CHEBI:18420"/>
    </cofactor>
</comment>
<sequence length="302" mass="32724">MDNDFMPDCPIPFAGSQVDFAELHRSEAKLAELQAESRASTILLHKGQVASDGPQLLRAAPAQVAALPLYDPGLIFLGFEGDGDPVFAASLRDDSLLPPDALIDLRLQGHRLAADALALAGRARSIFDWHRTHPFCAQCGQATVSSEGGAKRVCGACETEHFPRVNPVVIFLIEHEDSVLLGRGHGWPPGFYSALAGFVSPGETIEEAASREGLEEVGAVLSGHRYLFCQPWPFPSQLMIGLVSQARDKRVTIDKKELEDARWFSRADVSAVFSKTGEAFMRPPRTTIAHQLLKAWLGSASG</sequence>
<evidence type="ECO:0000256" key="9">
    <source>
        <dbReference type="ARBA" id="ARBA00023679"/>
    </source>
</evidence>
<accession>A0ABQ5UXN0</accession>
<comment type="cofactor">
    <cofactor evidence="2">
        <name>Zn(2+)</name>
        <dbReference type="ChEBI" id="CHEBI:29105"/>
    </cofactor>
</comment>
<dbReference type="SUPFAM" id="SSF55811">
    <property type="entry name" value="Nudix"/>
    <property type="match status" value="1"/>
</dbReference>
<dbReference type="PANTHER" id="PTHR42904:SF6">
    <property type="entry name" value="NAD-CAPPED RNA HYDROLASE NUDT12"/>
    <property type="match status" value="1"/>
</dbReference>
<evidence type="ECO:0000256" key="4">
    <source>
        <dbReference type="ARBA" id="ARBA00012381"/>
    </source>
</evidence>
<dbReference type="CDD" id="cd03429">
    <property type="entry name" value="NUDIX_NADH_pyrophosphatase_Nudt13"/>
    <property type="match status" value="1"/>
</dbReference>
<dbReference type="InterPro" id="IPR049734">
    <property type="entry name" value="NudC-like_C"/>
</dbReference>
<dbReference type="Gene3D" id="3.90.79.10">
    <property type="entry name" value="Nucleoside Triphosphate Pyrophosphohydrolase"/>
    <property type="match status" value="1"/>
</dbReference>
<evidence type="ECO:0000256" key="5">
    <source>
        <dbReference type="ARBA" id="ARBA00022723"/>
    </source>
</evidence>
<dbReference type="Pfam" id="PF09296">
    <property type="entry name" value="NUDIX-like"/>
    <property type="match status" value="1"/>
</dbReference>
<evidence type="ECO:0000259" key="10">
    <source>
        <dbReference type="PROSITE" id="PS51462"/>
    </source>
</evidence>
<dbReference type="EMBL" id="BSNJ01000002">
    <property type="protein sequence ID" value="GLQ19966.1"/>
    <property type="molecule type" value="Genomic_DNA"/>
</dbReference>
<reference evidence="11" key="2">
    <citation type="submission" date="2023-01" db="EMBL/GenBank/DDBJ databases">
        <title>Draft genome sequence of Algimonas porphyrae strain NBRC 108216.</title>
        <authorList>
            <person name="Sun Q."/>
            <person name="Mori K."/>
        </authorList>
    </citation>
    <scope>NUCLEOTIDE SEQUENCE</scope>
    <source>
        <strain evidence="11">NBRC 108216</strain>
    </source>
</reference>
<keyword evidence="12" id="KW-1185">Reference proteome</keyword>
<dbReference type="NCBIfam" id="NF001299">
    <property type="entry name" value="PRK00241.1"/>
    <property type="match status" value="1"/>
</dbReference>
<gene>
    <name evidence="11" type="ORF">GCM10007854_09210</name>
</gene>
<keyword evidence="8" id="KW-0520">NAD</keyword>
<dbReference type="InterPro" id="IPR015376">
    <property type="entry name" value="Znr_NADH_PPase"/>
</dbReference>
<dbReference type="InterPro" id="IPR050241">
    <property type="entry name" value="NAD-cap_RNA_hydrolase_NudC"/>
</dbReference>
<dbReference type="InterPro" id="IPR020084">
    <property type="entry name" value="NUDIX_hydrolase_CS"/>
</dbReference>
<keyword evidence="7" id="KW-0460">Magnesium</keyword>
<dbReference type="Proteomes" id="UP001161390">
    <property type="component" value="Unassembled WGS sequence"/>
</dbReference>
<comment type="catalytic activity">
    <reaction evidence="9">
        <text>a 5'-end NAD(+)-phospho-ribonucleoside in mRNA + H2O = a 5'-end phospho-adenosine-phospho-ribonucleoside in mRNA + beta-nicotinamide D-ribonucleotide + 2 H(+)</text>
        <dbReference type="Rhea" id="RHEA:60876"/>
        <dbReference type="Rhea" id="RHEA-COMP:15698"/>
        <dbReference type="Rhea" id="RHEA-COMP:15719"/>
        <dbReference type="ChEBI" id="CHEBI:14649"/>
        <dbReference type="ChEBI" id="CHEBI:15377"/>
        <dbReference type="ChEBI" id="CHEBI:15378"/>
        <dbReference type="ChEBI" id="CHEBI:144029"/>
        <dbReference type="ChEBI" id="CHEBI:144051"/>
    </reaction>
    <physiologicalReaction direction="left-to-right" evidence="9">
        <dbReference type="Rhea" id="RHEA:60877"/>
    </physiologicalReaction>
</comment>
<organism evidence="11 12">
    <name type="scientific">Algimonas porphyrae</name>
    <dbReference type="NCBI Taxonomy" id="1128113"/>
    <lineage>
        <taxon>Bacteria</taxon>
        <taxon>Pseudomonadati</taxon>
        <taxon>Pseudomonadota</taxon>
        <taxon>Alphaproteobacteria</taxon>
        <taxon>Maricaulales</taxon>
        <taxon>Robiginitomaculaceae</taxon>
        <taxon>Algimonas</taxon>
    </lineage>
</organism>
<evidence type="ECO:0000256" key="2">
    <source>
        <dbReference type="ARBA" id="ARBA00001947"/>
    </source>
</evidence>
<evidence type="ECO:0000256" key="7">
    <source>
        <dbReference type="ARBA" id="ARBA00022842"/>
    </source>
</evidence>
<comment type="similarity">
    <text evidence="3">Belongs to the Nudix hydrolase family. NudC subfamily.</text>
</comment>
<reference evidence="11" key="1">
    <citation type="journal article" date="2014" name="Int. J. Syst. Evol. Microbiol.">
        <title>Complete genome of a new Firmicutes species belonging to the dominant human colonic microbiota ('Ruminococcus bicirculans') reveals two chromosomes and a selective capacity to utilize plant glucans.</title>
        <authorList>
            <consortium name="NISC Comparative Sequencing Program"/>
            <person name="Wegmann U."/>
            <person name="Louis P."/>
            <person name="Goesmann A."/>
            <person name="Henrissat B."/>
            <person name="Duncan S.H."/>
            <person name="Flint H.J."/>
        </authorList>
    </citation>
    <scope>NUCLEOTIDE SEQUENCE</scope>
    <source>
        <strain evidence="11">NBRC 108216</strain>
    </source>
</reference>
<name>A0ABQ5UXN0_9PROT</name>
<dbReference type="PANTHER" id="PTHR42904">
    <property type="entry name" value="NUDIX HYDROLASE, NUDC SUBFAMILY"/>
    <property type="match status" value="1"/>
</dbReference>
<feature type="domain" description="Nudix hydrolase" evidence="10">
    <location>
        <begin position="163"/>
        <end position="287"/>
    </location>
</feature>
<proteinExistence type="inferred from homology"/>
<dbReference type="InterPro" id="IPR000086">
    <property type="entry name" value="NUDIX_hydrolase_dom"/>
</dbReference>